<evidence type="ECO:0000313" key="2">
    <source>
        <dbReference type="EMBL" id="KAK0390995.1"/>
    </source>
</evidence>
<comment type="caution">
    <text evidence="2">The sequence shown here is derived from an EMBL/GenBank/DDBJ whole genome shotgun (WGS) entry which is preliminary data.</text>
</comment>
<keyword evidence="3" id="KW-1185">Reference proteome</keyword>
<dbReference type="AlphaFoldDB" id="A0AA39LBH5"/>
<gene>
    <name evidence="2" type="ORF">NLU13_0497</name>
</gene>
<evidence type="ECO:0000256" key="1">
    <source>
        <dbReference type="SAM" id="MobiDB-lite"/>
    </source>
</evidence>
<dbReference type="Proteomes" id="UP001175261">
    <property type="component" value="Unassembled WGS sequence"/>
</dbReference>
<proteinExistence type="predicted"/>
<evidence type="ECO:0000313" key="3">
    <source>
        <dbReference type="Proteomes" id="UP001175261"/>
    </source>
</evidence>
<accession>A0AA39LBH5</accession>
<sequence>MGHGKNKTIARLTASGPSSSSSSRSIQGSDLLPEHYRLALGASRNAAPCEGPCCYIGVYQLPVSEASLHLKPMERGLPTDDPPGAMHSAYSGLPKPLLLVYRLAPHDVSLHTSNLLNRLEAASYNGRRLMKLYTWLRAY</sequence>
<dbReference type="EMBL" id="JAPDFR010000001">
    <property type="protein sequence ID" value="KAK0390995.1"/>
    <property type="molecule type" value="Genomic_DNA"/>
</dbReference>
<name>A0AA39LBH5_SARSR</name>
<feature type="region of interest" description="Disordered" evidence="1">
    <location>
        <begin position="1"/>
        <end position="27"/>
    </location>
</feature>
<feature type="compositionally biased region" description="Low complexity" evidence="1">
    <location>
        <begin position="15"/>
        <end position="27"/>
    </location>
</feature>
<reference evidence="2" key="1">
    <citation type="submission" date="2022-10" db="EMBL/GenBank/DDBJ databases">
        <title>Determination and structural analysis of whole genome sequence of Sarocladium strictum F4-1.</title>
        <authorList>
            <person name="Hu L."/>
            <person name="Jiang Y."/>
        </authorList>
    </citation>
    <scope>NUCLEOTIDE SEQUENCE</scope>
    <source>
        <strain evidence="2">F4-1</strain>
    </source>
</reference>
<organism evidence="2 3">
    <name type="scientific">Sarocladium strictum</name>
    <name type="common">Black bundle disease fungus</name>
    <name type="synonym">Acremonium strictum</name>
    <dbReference type="NCBI Taxonomy" id="5046"/>
    <lineage>
        <taxon>Eukaryota</taxon>
        <taxon>Fungi</taxon>
        <taxon>Dikarya</taxon>
        <taxon>Ascomycota</taxon>
        <taxon>Pezizomycotina</taxon>
        <taxon>Sordariomycetes</taxon>
        <taxon>Hypocreomycetidae</taxon>
        <taxon>Hypocreales</taxon>
        <taxon>Sarocladiaceae</taxon>
        <taxon>Sarocladium</taxon>
    </lineage>
</organism>
<protein>
    <submittedName>
        <fullName evidence="2">Uncharacterized protein</fullName>
    </submittedName>
</protein>